<dbReference type="RefSeq" id="WP_179461790.1">
    <property type="nucleotide sequence ID" value="NZ_JACBZX010000001.1"/>
</dbReference>
<dbReference type="CDD" id="cd01832">
    <property type="entry name" value="SGNH_hydrolase_like_1"/>
    <property type="match status" value="1"/>
</dbReference>
<dbReference type="InterPro" id="IPR036514">
    <property type="entry name" value="SGNH_hydro_sf"/>
</dbReference>
<comment type="caution">
    <text evidence="3">The sequence shown here is derived from an EMBL/GenBank/DDBJ whole genome shotgun (WGS) entry which is preliminary data.</text>
</comment>
<reference evidence="3 4" key="1">
    <citation type="submission" date="2020-07" db="EMBL/GenBank/DDBJ databases">
        <title>Sequencing the genomes of 1000 actinobacteria strains.</title>
        <authorList>
            <person name="Klenk H.-P."/>
        </authorList>
    </citation>
    <scope>NUCLEOTIDE SEQUENCE [LARGE SCALE GENOMIC DNA]</scope>
    <source>
        <strain evidence="3 4">DSM 24723</strain>
    </source>
</reference>
<keyword evidence="4" id="KW-1185">Reference proteome</keyword>
<dbReference type="Proteomes" id="UP000592181">
    <property type="component" value="Unassembled WGS sequence"/>
</dbReference>
<organism evidence="3 4">
    <name type="scientific">Janibacter alkaliphilus</name>
    <dbReference type="NCBI Taxonomy" id="1069963"/>
    <lineage>
        <taxon>Bacteria</taxon>
        <taxon>Bacillati</taxon>
        <taxon>Actinomycetota</taxon>
        <taxon>Actinomycetes</taxon>
        <taxon>Micrococcales</taxon>
        <taxon>Intrasporangiaceae</taxon>
        <taxon>Janibacter</taxon>
    </lineage>
</organism>
<evidence type="ECO:0000256" key="1">
    <source>
        <dbReference type="SAM" id="MobiDB-lite"/>
    </source>
</evidence>
<feature type="region of interest" description="Disordered" evidence="1">
    <location>
        <begin position="238"/>
        <end position="283"/>
    </location>
</feature>
<dbReference type="PANTHER" id="PTHR43784:SF2">
    <property type="entry name" value="GDSL-LIKE LIPASE_ACYLHYDROLASE, PUTATIVE (AFU_ORTHOLOGUE AFUA_2G00820)-RELATED"/>
    <property type="match status" value="1"/>
</dbReference>
<dbReference type="Gene3D" id="3.40.50.1110">
    <property type="entry name" value="SGNH hydrolase"/>
    <property type="match status" value="1"/>
</dbReference>
<proteinExistence type="predicted"/>
<dbReference type="PANTHER" id="PTHR43784">
    <property type="entry name" value="GDSL-LIKE LIPASE/ACYLHYDROLASE, PUTATIVE (AFU_ORTHOLOGUE AFUA_2G00820)-RELATED"/>
    <property type="match status" value="1"/>
</dbReference>
<feature type="domain" description="SGNH hydrolase-type esterase" evidence="2">
    <location>
        <begin position="7"/>
        <end position="181"/>
    </location>
</feature>
<dbReference type="Pfam" id="PF13472">
    <property type="entry name" value="Lipase_GDSL_2"/>
    <property type="match status" value="1"/>
</dbReference>
<name>A0A852X1A1_9MICO</name>
<dbReference type="SUPFAM" id="SSF52266">
    <property type="entry name" value="SGNH hydrolase"/>
    <property type="match status" value="1"/>
</dbReference>
<dbReference type="EMBL" id="JACBZX010000001">
    <property type="protein sequence ID" value="NYG36247.1"/>
    <property type="molecule type" value="Genomic_DNA"/>
</dbReference>
<dbReference type="InterPro" id="IPR013830">
    <property type="entry name" value="SGNH_hydro"/>
</dbReference>
<dbReference type="InterPro" id="IPR053140">
    <property type="entry name" value="GDSL_Rv0518-like"/>
</dbReference>
<protein>
    <submittedName>
        <fullName evidence="3">Lysophospholipase L1-like esterase</fullName>
    </submittedName>
</protein>
<gene>
    <name evidence="3" type="ORF">BJY28_000716</name>
</gene>
<dbReference type="AlphaFoldDB" id="A0A852X1A1"/>
<evidence type="ECO:0000313" key="4">
    <source>
        <dbReference type="Proteomes" id="UP000592181"/>
    </source>
</evidence>
<sequence>MAGLLVAIGDSFTEGVGDPHLHYPNGVRGWGDRLARQLGRADPAWRYANLAIRSKFLDQVVADQLEPALAMEPTHVSFYAGGNDLLSLRADVDGLMGRYEAALRRLTGSGAQVVVFTAFDPRTSRLLEPLRRRVLAFNDGVRDLAATHGAVLVDHAALREFEHPMLWAPDRIHMSRHGHKRMAAVVAERIGVPHTLRLRDLVPHERRPWRQVAADEATFVRAEVLPLVRRRLRGEYDGDRITPKWPQPVHPADGMKRLAASRATGPVPGRDLQGAGSGSEQGS</sequence>
<evidence type="ECO:0000313" key="3">
    <source>
        <dbReference type="EMBL" id="NYG36247.1"/>
    </source>
</evidence>
<evidence type="ECO:0000259" key="2">
    <source>
        <dbReference type="Pfam" id="PF13472"/>
    </source>
</evidence>
<accession>A0A852X1A1</accession>